<dbReference type="PROSITE" id="PS51500">
    <property type="entry name" value="SIN"/>
    <property type="match status" value="1"/>
</dbReference>
<dbReference type="InterPro" id="IPR010981">
    <property type="entry name" value="SinR/SinI_dimer_dom"/>
</dbReference>
<keyword evidence="3" id="KW-1185">Reference proteome</keyword>
<dbReference type="Pfam" id="PF08671">
    <property type="entry name" value="SinI"/>
    <property type="match status" value="1"/>
</dbReference>
<protein>
    <submittedName>
        <fullName evidence="2">Anti-repressor SinI family protein</fullName>
    </submittedName>
</protein>
<dbReference type="Proteomes" id="UP001596147">
    <property type="component" value="Unassembled WGS sequence"/>
</dbReference>
<organism evidence="2 3">
    <name type="scientific">Lederbergia graminis</name>
    <dbReference type="NCBI Taxonomy" id="735518"/>
    <lineage>
        <taxon>Bacteria</taxon>
        <taxon>Bacillati</taxon>
        <taxon>Bacillota</taxon>
        <taxon>Bacilli</taxon>
        <taxon>Bacillales</taxon>
        <taxon>Bacillaceae</taxon>
        <taxon>Lederbergia</taxon>
    </lineage>
</organism>
<evidence type="ECO:0000259" key="1">
    <source>
        <dbReference type="PROSITE" id="PS51500"/>
    </source>
</evidence>
<evidence type="ECO:0000313" key="3">
    <source>
        <dbReference type="Proteomes" id="UP001596147"/>
    </source>
</evidence>
<proteinExistence type="predicted"/>
<gene>
    <name evidence="2" type="ORF">ACFPM4_00480</name>
</gene>
<feature type="domain" description="Sin" evidence="1">
    <location>
        <begin position="1"/>
        <end position="39"/>
    </location>
</feature>
<reference evidence="3" key="1">
    <citation type="journal article" date="2019" name="Int. J. Syst. Evol. Microbiol.">
        <title>The Global Catalogue of Microorganisms (GCM) 10K type strain sequencing project: providing services to taxonomists for standard genome sequencing and annotation.</title>
        <authorList>
            <consortium name="The Broad Institute Genomics Platform"/>
            <consortium name="The Broad Institute Genome Sequencing Center for Infectious Disease"/>
            <person name="Wu L."/>
            <person name="Ma J."/>
        </authorList>
    </citation>
    <scope>NUCLEOTIDE SEQUENCE [LARGE SCALE GENOMIC DNA]</scope>
    <source>
        <strain evidence="3">CGMCC 1.12237</strain>
    </source>
</reference>
<comment type="caution">
    <text evidence="2">The sequence shown here is derived from an EMBL/GenBank/DDBJ whole genome shotgun (WGS) entry which is preliminary data.</text>
</comment>
<dbReference type="InterPro" id="IPR036281">
    <property type="entry name" value="SinR/SinI_dimer_dom_sf"/>
</dbReference>
<dbReference type="EMBL" id="JBHSMC010000001">
    <property type="protein sequence ID" value="MFC5463219.1"/>
    <property type="molecule type" value="Genomic_DNA"/>
</dbReference>
<name>A0ABW0LBI6_9BACI</name>
<dbReference type="RefSeq" id="WP_144919689.1">
    <property type="nucleotide sequence ID" value="NZ_JBHSMC010000001.1"/>
</dbReference>
<dbReference type="SUPFAM" id="SSF47406">
    <property type="entry name" value="SinR repressor dimerisation domain-like"/>
    <property type="match status" value="1"/>
</dbReference>
<evidence type="ECO:0000313" key="2">
    <source>
        <dbReference type="EMBL" id="MFC5463219.1"/>
    </source>
</evidence>
<accession>A0ABW0LBI6</accession>
<sequence>MGKTLKDIHLDEEWVELIVSAIESGISVENIRQFFRERSHVVPSTSTGKLK</sequence>